<gene>
    <name evidence="2" type="ORF">A2V81_03730</name>
</gene>
<dbReference type="Proteomes" id="UP000177614">
    <property type="component" value="Unassembled WGS sequence"/>
</dbReference>
<dbReference type="STRING" id="1817814.A2V81_03730"/>
<evidence type="ECO:0008006" key="4">
    <source>
        <dbReference type="Google" id="ProtNLM"/>
    </source>
</evidence>
<feature type="transmembrane region" description="Helical" evidence="1">
    <location>
        <begin position="6"/>
        <end position="28"/>
    </location>
</feature>
<keyword evidence="1" id="KW-0472">Membrane</keyword>
<name>A0A1F4XJU4_9BACT</name>
<keyword evidence="1" id="KW-0812">Transmembrane</keyword>
<feature type="transmembrane region" description="Helical" evidence="1">
    <location>
        <begin position="301"/>
        <end position="322"/>
    </location>
</feature>
<proteinExistence type="predicted"/>
<feature type="transmembrane region" description="Helical" evidence="1">
    <location>
        <begin position="359"/>
        <end position="378"/>
    </location>
</feature>
<dbReference type="InterPro" id="IPR029044">
    <property type="entry name" value="Nucleotide-diphossugar_trans"/>
</dbReference>
<sequence>MAIIEIVILVFVIGYRLLILVLSCFSLVDYRKRRGFHIPTKLQHHYVFLFPVFREHHIIEKTFLYYERFLRWFPQVEIIFVGTQKENNVPSTSDMLLKLIAKSLYKKRINCILCPSLDGTKATQVNFALDFIRSKYKETPYTVSFDCDARMRWQDFLLADQYISKHPEHAVYSFVPKMNGDQSSGPWIRALMFHHGERVLAFEYPSKFSLGLNYPMGATTVYSPKLWKFIKHIPEPNDDLSLKYVLDHHKRSYVSLPFFTYVEGPPNLKNLYRQMIPIFSGVFSFFRTLQSFNIPFTIKNIFIGCCLYVFYVLEYVSIIFFINALVSGHMLVLGLFAFQVMLDLIFYRKLSLSNFLLHCVGYLIRLSQFAYFLFYKLFGSTDLCQFKTERGVSKIKEKCVTMT</sequence>
<evidence type="ECO:0000313" key="3">
    <source>
        <dbReference type="Proteomes" id="UP000177614"/>
    </source>
</evidence>
<keyword evidence="1" id="KW-1133">Transmembrane helix</keyword>
<dbReference type="SUPFAM" id="SSF53448">
    <property type="entry name" value="Nucleotide-diphospho-sugar transferases"/>
    <property type="match status" value="1"/>
</dbReference>
<comment type="caution">
    <text evidence="2">The sequence shown here is derived from an EMBL/GenBank/DDBJ whole genome shotgun (WGS) entry which is preliminary data.</text>
</comment>
<evidence type="ECO:0000256" key="1">
    <source>
        <dbReference type="SAM" id="Phobius"/>
    </source>
</evidence>
<reference evidence="2 3" key="1">
    <citation type="journal article" date="2016" name="Nat. Commun.">
        <title>Thousands of microbial genomes shed light on interconnected biogeochemical processes in an aquifer system.</title>
        <authorList>
            <person name="Anantharaman K."/>
            <person name="Brown C.T."/>
            <person name="Hug L.A."/>
            <person name="Sharon I."/>
            <person name="Castelle C.J."/>
            <person name="Probst A.J."/>
            <person name="Thomas B.C."/>
            <person name="Singh A."/>
            <person name="Wilkins M.J."/>
            <person name="Karaoz U."/>
            <person name="Brodie E.L."/>
            <person name="Williams K.H."/>
            <person name="Hubbard S.S."/>
            <person name="Banfield J.F."/>
        </authorList>
    </citation>
    <scope>NUCLEOTIDE SEQUENCE [LARGE SCALE GENOMIC DNA]</scope>
</reference>
<evidence type="ECO:0000313" key="2">
    <source>
        <dbReference type="EMBL" id="OGC81957.1"/>
    </source>
</evidence>
<organism evidence="2 3">
    <name type="scientific">Candidatus Abawacabacteria bacterium RBG_16_42_10</name>
    <dbReference type="NCBI Taxonomy" id="1817814"/>
    <lineage>
        <taxon>Bacteria</taxon>
        <taxon>Candidatus Abawacaibacteriota</taxon>
    </lineage>
</organism>
<accession>A0A1F4XJU4</accession>
<feature type="transmembrane region" description="Helical" evidence="1">
    <location>
        <begin position="328"/>
        <end position="347"/>
    </location>
</feature>
<dbReference type="EMBL" id="MEWR01000014">
    <property type="protein sequence ID" value="OGC81957.1"/>
    <property type="molecule type" value="Genomic_DNA"/>
</dbReference>
<protein>
    <recommendedName>
        <fullName evidence="4">Glycosyltransferase 2-like domain-containing protein</fullName>
    </recommendedName>
</protein>
<dbReference type="AlphaFoldDB" id="A0A1F4XJU4"/>